<keyword evidence="2" id="KW-0805">Transcription regulation</keyword>
<sequence length="199" mass="22604">MNLNCSVKRLTVLTLLQPMIEDDMTQDPMLNLLSATAQGDKAAFAELYQASSKQLYAVSLKMLKRKELAEEALQEAYVRIWHNAAQYRAGKGTVLTWMISIVRYRALDILRYHAVRKEEDLSDNDGGTQLTSEPMTETQQGLLEKCMAALEVQQRQAIHLAYFNGMSHHEVTAHLDLPLGTVKSWIRRGLQSLQRCLKL</sequence>
<evidence type="ECO:0000256" key="4">
    <source>
        <dbReference type="ARBA" id="ARBA00023163"/>
    </source>
</evidence>
<dbReference type="InterPro" id="IPR013325">
    <property type="entry name" value="RNA_pol_sigma_r2"/>
</dbReference>
<evidence type="ECO:0000256" key="2">
    <source>
        <dbReference type="ARBA" id="ARBA00023015"/>
    </source>
</evidence>
<dbReference type="Gene3D" id="1.10.10.10">
    <property type="entry name" value="Winged helix-like DNA-binding domain superfamily/Winged helix DNA-binding domain"/>
    <property type="match status" value="1"/>
</dbReference>
<dbReference type="GO" id="GO:0006352">
    <property type="term" value="P:DNA-templated transcription initiation"/>
    <property type="evidence" value="ECO:0007669"/>
    <property type="project" value="InterPro"/>
</dbReference>
<dbReference type="STRING" id="1129793.GPLA_0661"/>
<evidence type="ECO:0000313" key="7">
    <source>
        <dbReference type="EMBL" id="GAC31577.1"/>
    </source>
</evidence>
<dbReference type="EMBL" id="BAER01000017">
    <property type="protein sequence ID" value="GAC31577.1"/>
    <property type="molecule type" value="Genomic_DNA"/>
</dbReference>
<gene>
    <name evidence="7" type="primary">rpoE</name>
    <name evidence="7" type="ORF">GPLA_0661</name>
</gene>
<dbReference type="Pfam" id="PF08281">
    <property type="entry name" value="Sigma70_r4_2"/>
    <property type="match status" value="1"/>
</dbReference>
<protein>
    <submittedName>
        <fullName evidence="7">RNA polymerase sigma-70 factor, ECF subfamily</fullName>
    </submittedName>
</protein>
<dbReference type="AlphaFoldDB" id="K6ZMM6"/>
<comment type="caution">
    <text evidence="7">The sequence shown here is derived from an EMBL/GenBank/DDBJ whole genome shotgun (WGS) entry which is preliminary data.</text>
</comment>
<keyword evidence="3" id="KW-0731">Sigma factor</keyword>
<evidence type="ECO:0000259" key="6">
    <source>
        <dbReference type="Pfam" id="PF08281"/>
    </source>
</evidence>
<dbReference type="Gene3D" id="1.10.1740.10">
    <property type="match status" value="1"/>
</dbReference>
<organism evidence="7 8">
    <name type="scientific">Paraglaciecola polaris LMG 21857</name>
    <dbReference type="NCBI Taxonomy" id="1129793"/>
    <lineage>
        <taxon>Bacteria</taxon>
        <taxon>Pseudomonadati</taxon>
        <taxon>Pseudomonadota</taxon>
        <taxon>Gammaproteobacteria</taxon>
        <taxon>Alteromonadales</taxon>
        <taxon>Alteromonadaceae</taxon>
        <taxon>Paraglaciecola</taxon>
    </lineage>
</organism>
<dbReference type="SUPFAM" id="SSF88659">
    <property type="entry name" value="Sigma3 and sigma4 domains of RNA polymerase sigma factors"/>
    <property type="match status" value="1"/>
</dbReference>
<dbReference type="GO" id="GO:0003677">
    <property type="term" value="F:DNA binding"/>
    <property type="evidence" value="ECO:0007669"/>
    <property type="project" value="InterPro"/>
</dbReference>
<dbReference type="PANTHER" id="PTHR43133:SF62">
    <property type="entry name" value="RNA POLYMERASE SIGMA FACTOR SIGZ"/>
    <property type="match status" value="1"/>
</dbReference>
<evidence type="ECO:0000256" key="1">
    <source>
        <dbReference type="ARBA" id="ARBA00010641"/>
    </source>
</evidence>
<dbReference type="InterPro" id="IPR039425">
    <property type="entry name" value="RNA_pol_sigma-70-like"/>
</dbReference>
<dbReference type="InterPro" id="IPR036388">
    <property type="entry name" value="WH-like_DNA-bd_sf"/>
</dbReference>
<evidence type="ECO:0000259" key="5">
    <source>
        <dbReference type="Pfam" id="PF04542"/>
    </source>
</evidence>
<dbReference type="NCBIfam" id="TIGR02937">
    <property type="entry name" value="sigma70-ECF"/>
    <property type="match status" value="1"/>
</dbReference>
<dbReference type="InterPro" id="IPR014284">
    <property type="entry name" value="RNA_pol_sigma-70_dom"/>
</dbReference>
<dbReference type="Pfam" id="PF04542">
    <property type="entry name" value="Sigma70_r2"/>
    <property type="match status" value="1"/>
</dbReference>
<dbReference type="GO" id="GO:0016987">
    <property type="term" value="F:sigma factor activity"/>
    <property type="evidence" value="ECO:0007669"/>
    <property type="project" value="UniProtKB-KW"/>
</dbReference>
<name>K6ZMM6_9ALTE</name>
<evidence type="ECO:0000313" key="8">
    <source>
        <dbReference type="Proteomes" id="UP000006322"/>
    </source>
</evidence>
<evidence type="ECO:0000256" key="3">
    <source>
        <dbReference type="ARBA" id="ARBA00023082"/>
    </source>
</evidence>
<dbReference type="InterPro" id="IPR013249">
    <property type="entry name" value="RNA_pol_sigma70_r4_t2"/>
</dbReference>
<feature type="domain" description="RNA polymerase sigma-70 region 2" evidence="5">
    <location>
        <begin position="47"/>
        <end position="113"/>
    </location>
</feature>
<feature type="domain" description="RNA polymerase sigma factor 70 region 4 type 2" evidence="6">
    <location>
        <begin position="142"/>
        <end position="193"/>
    </location>
</feature>
<reference evidence="8" key="1">
    <citation type="journal article" date="2014" name="Environ. Microbiol.">
        <title>Comparative genomics of the marine bacterial genus Glaciecola reveals the high degree of genomic diversity and genomic characteristic for cold adaptation.</title>
        <authorList>
            <person name="Qin Q.L."/>
            <person name="Xie B.B."/>
            <person name="Yu Y."/>
            <person name="Shu Y.L."/>
            <person name="Rong J.C."/>
            <person name="Zhang Y.J."/>
            <person name="Zhao D.L."/>
            <person name="Chen X.L."/>
            <person name="Zhang X.Y."/>
            <person name="Chen B."/>
            <person name="Zhou B.C."/>
            <person name="Zhang Y.Z."/>
        </authorList>
    </citation>
    <scope>NUCLEOTIDE SEQUENCE [LARGE SCALE GENOMIC DNA]</scope>
    <source>
        <strain evidence="8">LMG 21857</strain>
    </source>
</reference>
<comment type="similarity">
    <text evidence="1">Belongs to the sigma-70 factor family. ECF subfamily.</text>
</comment>
<dbReference type="Proteomes" id="UP000006322">
    <property type="component" value="Unassembled WGS sequence"/>
</dbReference>
<accession>K6ZMM6</accession>
<dbReference type="PANTHER" id="PTHR43133">
    <property type="entry name" value="RNA POLYMERASE ECF-TYPE SIGMA FACTO"/>
    <property type="match status" value="1"/>
</dbReference>
<keyword evidence="8" id="KW-1185">Reference proteome</keyword>
<proteinExistence type="inferred from homology"/>
<keyword evidence="4" id="KW-0804">Transcription</keyword>
<dbReference type="InterPro" id="IPR013324">
    <property type="entry name" value="RNA_pol_sigma_r3/r4-like"/>
</dbReference>
<dbReference type="CDD" id="cd06171">
    <property type="entry name" value="Sigma70_r4"/>
    <property type="match status" value="1"/>
</dbReference>
<dbReference type="InterPro" id="IPR007627">
    <property type="entry name" value="RNA_pol_sigma70_r2"/>
</dbReference>
<dbReference type="SUPFAM" id="SSF88946">
    <property type="entry name" value="Sigma2 domain of RNA polymerase sigma factors"/>
    <property type="match status" value="1"/>
</dbReference>